<dbReference type="InterPro" id="IPR003697">
    <property type="entry name" value="Maf-like"/>
</dbReference>
<accession>A0ABY4K232</accession>
<evidence type="ECO:0000313" key="6">
    <source>
        <dbReference type="Proteomes" id="UP000830552"/>
    </source>
</evidence>
<evidence type="ECO:0000256" key="2">
    <source>
        <dbReference type="ARBA" id="ARBA00022801"/>
    </source>
</evidence>
<evidence type="ECO:0000256" key="4">
    <source>
        <dbReference type="HAMAP-Rule" id="MF_00528"/>
    </source>
</evidence>
<feature type="site" description="Important for substrate specificity" evidence="4">
    <location>
        <position position="151"/>
    </location>
</feature>
<comment type="catalytic activity">
    <reaction evidence="4">
        <text>dTTP + H2O = dTMP + diphosphate + H(+)</text>
        <dbReference type="Rhea" id="RHEA:28534"/>
        <dbReference type="ChEBI" id="CHEBI:15377"/>
        <dbReference type="ChEBI" id="CHEBI:15378"/>
        <dbReference type="ChEBI" id="CHEBI:33019"/>
        <dbReference type="ChEBI" id="CHEBI:37568"/>
        <dbReference type="ChEBI" id="CHEBI:63528"/>
        <dbReference type="EC" id="3.6.1.9"/>
    </reaction>
</comment>
<dbReference type="PANTHER" id="PTHR43213">
    <property type="entry name" value="BIFUNCTIONAL DTTP/UTP PYROPHOSPHATASE/METHYLTRANSFERASE PROTEIN-RELATED"/>
    <property type="match status" value="1"/>
</dbReference>
<feature type="site" description="Important for substrate specificity" evidence="4">
    <location>
        <position position="69"/>
    </location>
</feature>
<evidence type="ECO:0000256" key="3">
    <source>
        <dbReference type="ARBA" id="ARBA00023080"/>
    </source>
</evidence>
<sequence>MKLLLASQSPRRKELLSNLGFTFEVVKIDCEEIVPEDILVENSAAYLSELKANAFRSLEEGEVLLTADTVVAMDNQFLGKPQDEEDATKMLKLLSGKIHQVYTGITIKTPEKTVTKTDVAEVEFDDLTDNEIEYYIRQYQPFDKAGSYGIQEWLGMAKIKRLNGSFYTIMGLPTHLVYKILKEI</sequence>
<feature type="site" description="Important for substrate specificity" evidence="4">
    <location>
        <position position="11"/>
    </location>
</feature>
<dbReference type="SUPFAM" id="SSF52972">
    <property type="entry name" value="ITPase-like"/>
    <property type="match status" value="1"/>
</dbReference>
<keyword evidence="3 4" id="KW-0546">Nucleotide metabolism</keyword>
<comment type="subcellular location">
    <subcellularLocation>
        <location evidence="4">Cytoplasm</location>
    </subcellularLocation>
</comment>
<dbReference type="CDD" id="cd00555">
    <property type="entry name" value="Maf"/>
    <property type="match status" value="1"/>
</dbReference>
<comment type="caution">
    <text evidence="4">Lacks conserved residue(s) required for the propagation of feature annotation.</text>
</comment>
<proteinExistence type="inferred from homology"/>
<comment type="similarity">
    <text evidence="4">Belongs to the Maf family. YhdE subfamily.</text>
</comment>
<keyword evidence="6" id="KW-1185">Reference proteome</keyword>
<dbReference type="InterPro" id="IPR029001">
    <property type="entry name" value="ITPase-like_fam"/>
</dbReference>
<name>A0ABY4K232_9FLAO</name>
<dbReference type="PANTHER" id="PTHR43213:SF5">
    <property type="entry name" value="BIFUNCTIONAL DTTP_UTP PYROPHOSPHATASE_METHYLTRANSFERASE PROTEIN-RELATED"/>
    <property type="match status" value="1"/>
</dbReference>
<evidence type="ECO:0000313" key="5">
    <source>
        <dbReference type="EMBL" id="UPQ74624.1"/>
    </source>
</evidence>
<dbReference type="NCBIfam" id="TIGR00172">
    <property type="entry name" value="maf"/>
    <property type="match status" value="1"/>
</dbReference>
<gene>
    <name evidence="5" type="ORF">M0D58_11230</name>
</gene>
<keyword evidence="4" id="KW-0963">Cytoplasm</keyword>
<dbReference type="Proteomes" id="UP000830552">
    <property type="component" value="Chromosome"/>
</dbReference>
<evidence type="ECO:0000256" key="1">
    <source>
        <dbReference type="ARBA" id="ARBA00001968"/>
    </source>
</evidence>
<comment type="function">
    <text evidence="4">Nucleoside triphosphate pyrophosphatase that hydrolyzes dTTP and UTP. May have a dual role in cell division arrest and in preventing the incorporation of modified nucleotides into cellular nucleic acids.</text>
</comment>
<reference evidence="5" key="1">
    <citation type="submission" date="2022-04" db="EMBL/GenBank/DDBJ databases">
        <title>Evolutionary, genomic, and biogeographic characterization of Chryseobacterium nepalense represented by a plastic-degrading bacterium AC3.</title>
        <authorList>
            <person name="Yin Z."/>
            <person name="Liu X."/>
            <person name="Wang D."/>
            <person name="Xie Z."/>
        </authorList>
    </citation>
    <scope>NUCLEOTIDE SEQUENCE</scope>
    <source>
        <strain evidence="5">AC3</strain>
    </source>
</reference>
<dbReference type="Pfam" id="PF02545">
    <property type="entry name" value="Maf"/>
    <property type="match status" value="1"/>
</dbReference>
<feature type="active site" description="Proton acceptor" evidence="4">
    <location>
        <position position="68"/>
    </location>
</feature>
<comment type="catalytic activity">
    <reaction evidence="4">
        <text>UTP + H2O = UMP + diphosphate + H(+)</text>
        <dbReference type="Rhea" id="RHEA:29395"/>
        <dbReference type="ChEBI" id="CHEBI:15377"/>
        <dbReference type="ChEBI" id="CHEBI:15378"/>
        <dbReference type="ChEBI" id="CHEBI:33019"/>
        <dbReference type="ChEBI" id="CHEBI:46398"/>
        <dbReference type="ChEBI" id="CHEBI:57865"/>
        <dbReference type="EC" id="3.6.1.9"/>
    </reaction>
</comment>
<dbReference type="Gene3D" id="3.90.950.10">
    <property type="match status" value="1"/>
</dbReference>
<dbReference type="EMBL" id="CP096203">
    <property type="protein sequence ID" value="UPQ74624.1"/>
    <property type="molecule type" value="Genomic_DNA"/>
</dbReference>
<dbReference type="HAMAP" id="MF_00528">
    <property type="entry name" value="Maf"/>
    <property type="match status" value="1"/>
</dbReference>
<keyword evidence="2 4" id="KW-0378">Hydrolase</keyword>
<organism evidence="5 6">
    <name type="scientific">Chryseobacterium nepalense</name>
    <dbReference type="NCBI Taxonomy" id="1854498"/>
    <lineage>
        <taxon>Bacteria</taxon>
        <taxon>Pseudomonadati</taxon>
        <taxon>Bacteroidota</taxon>
        <taxon>Flavobacteriia</taxon>
        <taxon>Flavobacteriales</taxon>
        <taxon>Weeksellaceae</taxon>
        <taxon>Chryseobacterium group</taxon>
        <taxon>Chryseobacterium</taxon>
    </lineage>
</organism>
<comment type="cofactor">
    <cofactor evidence="1 4">
        <name>a divalent metal cation</name>
        <dbReference type="ChEBI" id="CHEBI:60240"/>
    </cofactor>
</comment>
<dbReference type="PIRSF" id="PIRSF006305">
    <property type="entry name" value="Maf"/>
    <property type="match status" value="1"/>
</dbReference>
<dbReference type="EC" id="3.6.1.9" evidence="4"/>
<dbReference type="RefSeq" id="WP_248389276.1">
    <property type="nucleotide sequence ID" value="NZ_CP096203.1"/>
</dbReference>
<protein>
    <recommendedName>
        <fullName evidence="4">dTTP/UTP pyrophosphatase</fullName>
        <shortName evidence="4">dTTPase/UTPase</shortName>
        <ecNumber evidence="4">3.6.1.9</ecNumber>
    </recommendedName>
    <alternativeName>
        <fullName evidence="4">Nucleoside triphosphate pyrophosphatase</fullName>
    </alternativeName>
    <alternativeName>
        <fullName evidence="4">Nucleotide pyrophosphatase</fullName>
        <shortName evidence="4">Nucleotide PPase</shortName>
    </alternativeName>
</protein>